<reference evidence="1" key="1">
    <citation type="submission" date="2020-05" db="EMBL/GenBank/DDBJ databases">
        <title>Large-scale comparative analyses of tick genomes elucidate their genetic diversity and vector capacities.</title>
        <authorList>
            <person name="Jia N."/>
            <person name="Wang J."/>
            <person name="Shi W."/>
            <person name="Du L."/>
            <person name="Sun Y."/>
            <person name="Zhan W."/>
            <person name="Jiang J."/>
            <person name="Wang Q."/>
            <person name="Zhang B."/>
            <person name="Ji P."/>
            <person name="Sakyi L.B."/>
            <person name="Cui X."/>
            <person name="Yuan T."/>
            <person name="Jiang B."/>
            <person name="Yang W."/>
            <person name="Lam T.T.-Y."/>
            <person name="Chang Q."/>
            <person name="Ding S."/>
            <person name="Wang X."/>
            <person name="Zhu J."/>
            <person name="Ruan X."/>
            <person name="Zhao L."/>
            <person name="Wei J."/>
            <person name="Que T."/>
            <person name="Du C."/>
            <person name="Cheng J."/>
            <person name="Dai P."/>
            <person name="Han X."/>
            <person name="Huang E."/>
            <person name="Gao Y."/>
            <person name="Liu J."/>
            <person name="Shao H."/>
            <person name="Ye R."/>
            <person name="Li L."/>
            <person name="Wei W."/>
            <person name="Wang X."/>
            <person name="Wang C."/>
            <person name="Yang T."/>
            <person name="Huo Q."/>
            <person name="Li W."/>
            <person name="Guo W."/>
            <person name="Chen H."/>
            <person name="Zhou L."/>
            <person name="Ni X."/>
            <person name="Tian J."/>
            <person name="Zhou Y."/>
            <person name="Sheng Y."/>
            <person name="Liu T."/>
            <person name="Pan Y."/>
            <person name="Xia L."/>
            <person name="Li J."/>
            <person name="Zhao F."/>
            <person name="Cao W."/>
        </authorList>
    </citation>
    <scope>NUCLEOTIDE SEQUENCE</scope>
    <source>
        <strain evidence="1">Hyas-2018</strain>
    </source>
</reference>
<evidence type="ECO:0000313" key="2">
    <source>
        <dbReference type="Proteomes" id="UP000821845"/>
    </source>
</evidence>
<comment type="caution">
    <text evidence="1">The sequence shown here is derived from an EMBL/GenBank/DDBJ whole genome shotgun (WGS) entry which is preliminary data.</text>
</comment>
<protein>
    <submittedName>
        <fullName evidence="1">Uncharacterized protein</fullName>
    </submittedName>
</protein>
<sequence>MTGVEEVKVIAYADDVSLFVRDPRSWREFQTLFVEYSAVSGVAMNESKSKALLFGSFPESAIQNVNKVEVVKRTWEAELPGLSRGTLTIDNLGCTPPTIAADASGSRTPSTPPTTPGQQVRRTPLRHSPHTSAEDLFHRTRHRGPCSHHHVTASFHIVHPLQKH</sequence>
<name>A0ACB7T8X8_HYAAI</name>
<keyword evidence="2" id="KW-1185">Reference proteome</keyword>
<evidence type="ECO:0000313" key="1">
    <source>
        <dbReference type="EMBL" id="KAH6942588.1"/>
    </source>
</evidence>
<accession>A0ACB7T8X8</accession>
<gene>
    <name evidence="1" type="ORF">HPB50_008245</name>
</gene>
<dbReference type="EMBL" id="CM023490">
    <property type="protein sequence ID" value="KAH6942588.1"/>
    <property type="molecule type" value="Genomic_DNA"/>
</dbReference>
<organism evidence="1 2">
    <name type="scientific">Hyalomma asiaticum</name>
    <name type="common">Tick</name>
    <dbReference type="NCBI Taxonomy" id="266040"/>
    <lineage>
        <taxon>Eukaryota</taxon>
        <taxon>Metazoa</taxon>
        <taxon>Ecdysozoa</taxon>
        <taxon>Arthropoda</taxon>
        <taxon>Chelicerata</taxon>
        <taxon>Arachnida</taxon>
        <taxon>Acari</taxon>
        <taxon>Parasitiformes</taxon>
        <taxon>Ixodida</taxon>
        <taxon>Ixodoidea</taxon>
        <taxon>Ixodidae</taxon>
        <taxon>Hyalomminae</taxon>
        <taxon>Hyalomma</taxon>
    </lineage>
</organism>
<proteinExistence type="predicted"/>
<dbReference type="Proteomes" id="UP000821845">
    <property type="component" value="Chromosome 10"/>
</dbReference>